<dbReference type="Proteomes" id="UP000036681">
    <property type="component" value="Unplaced"/>
</dbReference>
<dbReference type="WBParaSite" id="ALUE_0001995601-mRNA-1">
    <property type="protein sequence ID" value="ALUE_0001995601-mRNA-1"/>
    <property type="gene ID" value="ALUE_0001995601"/>
</dbReference>
<organism evidence="1 2">
    <name type="scientific">Ascaris lumbricoides</name>
    <name type="common">Giant roundworm</name>
    <dbReference type="NCBI Taxonomy" id="6252"/>
    <lineage>
        <taxon>Eukaryota</taxon>
        <taxon>Metazoa</taxon>
        <taxon>Ecdysozoa</taxon>
        <taxon>Nematoda</taxon>
        <taxon>Chromadorea</taxon>
        <taxon>Rhabditida</taxon>
        <taxon>Spirurina</taxon>
        <taxon>Ascaridomorpha</taxon>
        <taxon>Ascaridoidea</taxon>
        <taxon>Ascarididae</taxon>
        <taxon>Ascaris</taxon>
    </lineage>
</organism>
<reference evidence="2" key="1">
    <citation type="submission" date="2017-02" db="UniProtKB">
        <authorList>
            <consortium name="WormBaseParasite"/>
        </authorList>
    </citation>
    <scope>IDENTIFICATION</scope>
</reference>
<proteinExistence type="predicted"/>
<name>A0A0M3IMH8_ASCLU</name>
<evidence type="ECO:0000313" key="2">
    <source>
        <dbReference type="WBParaSite" id="ALUE_0001995601-mRNA-1"/>
    </source>
</evidence>
<dbReference type="AlphaFoldDB" id="A0A0M3IMH8"/>
<evidence type="ECO:0000313" key="1">
    <source>
        <dbReference type="Proteomes" id="UP000036681"/>
    </source>
</evidence>
<accession>A0A0M3IMH8</accession>
<keyword evidence="1" id="KW-1185">Reference proteome</keyword>
<sequence>MAKHETRPTEWNRVLYPTIEIDGKLGNSSVEFLKLLIQEKTPNIAMAKHETRLNEWNRVLYPTIETDGKLGNSSVGNH</sequence>
<protein>
    <submittedName>
        <fullName evidence="2">Transposase</fullName>
    </submittedName>
</protein>